<evidence type="ECO:0000256" key="1">
    <source>
        <dbReference type="ARBA" id="ARBA00022676"/>
    </source>
</evidence>
<keyword evidence="1" id="KW-0328">Glycosyltransferase</keyword>
<dbReference type="InterPro" id="IPR001296">
    <property type="entry name" value="Glyco_trans_1"/>
</dbReference>
<evidence type="ECO:0000313" key="5">
    <source>
        <dbReference type="EMBL" id="MSS83514.1"/>
    </source>
</evidence>
<name>A0A6N7VP58_9ACTO</name>
<evidence type="ECO:0000259" key="4">
    <source>
        <dbReference type="Pfam" id="PF13439"/>
    </source>
</evidence>
<feature type="domain" description="Glycosyltransferase subfamily 4-like N-terminal" evidence="4">
    <location>
        <begin position="15"/>
        <end position="184"/>
    </location>
</feature>
<proteinExistence type="predicted"/>
<feature type="domain" description="Glycosyl transferase family 1" evidence="3">
    <location>
        <begin position="205"/>
        <end position="381"/>
    </location>
</feature>
<comment type="caution">
    <text evidence="5">The sequence shown here is derived from an EMBL/GenBank/DDBJ whole genome shotgun (WGS) entry which is preliminary data.</text>
</comment>
<protein>
    <submittedName>
        <fullName evidence="5">Glycogen synthase</fullName>
    </submittedName>
</protein>
<dbReference type="EMBL" id="VULO01000002">
    <property type="protein sequence ID" value="MSS83514.1"/>
    <property type="molecule type" value="Genomic_DNA"/>
</dbReference>
<dbReference type="Pfam" id="PF00534">
    <property type="entry name" value="Glycos_transf_1"/>
    <property type="match status" value="1"/>
</dbReference>
<dbReference type="NCBIfam" id="TIGR02149">
    <property type="entry name" value="glgA_Coryne"/>
    <property type="match status" value="1"/>
</dbReference>
<keyword evidence="2" id="KW-0808">Transferase</keyword>
<dbReference type="AlphaFoldDB" id="A0A6N7VP58"/>
<gene>
    <name evidence="5" type="primary">glgA</name>
    <name evidence="5" type="ORF">FYJ24_01795</name>
</gene>
<keyword evidence="6" id="KW-1185">Reference proteome</keyword>
<dbReference type="InterPro" id="IPR028098">
    <property type="entry name" value="Glyco_trans_4-like_N"/>
</dbReference>
<evidence type="ECO:0000313" key="6">
    <source>
        <dbReference type="Proteomes" id="UP000470875"/>
    </source>
</evidence>
<organism evidence="5 6">
    <name type="scientific">Scrofimicrobium canadense</name>
    <dbReference type="NCBI Taxonomy" id="2652290"/>
    <lineage>
        <taxon>Bacteria</taxon>
        <taxon>Bacillati</taxon>
        <taxon>Actinomycetota</taxon>
        <taxon>Actinomycetes</taxon>
        <taxon>Actinomycetales</taxon>
        <taxon>Actinomycetaceae</taxon>
        <taxon>Scrofimicrobium</taxon>
    </lineage>
</organism>
<dbReference type="Proteomes" id="UP000470875">
    <property type="component" value="Unassembled WGS sequence"/>
</dbReference>
<dbReference type="Pfam" id="PF13439">
    <property type="entry name" value="Glyco_transf_4"/>
    <property type="match status" value="1"/>
</dbReference>
<dbReference type="GO" id="GO:0016757">
    <property type="term" value="F:glycosyltransferase activity"/>
    <property type="evidence" value="ECO:0007669"/>
    <property type="project" value="UniProtKB-KW"/>
</dbReference>
<dbReference type="InterPro" id="IPR011875">
    <property type="entry name" value="M1P_synthase"/>
</dbReference>
<dbReference type="CDD" id="cd03801">
    <property type="entry name" value="GT4_PimA-like"/>
    <property type="match status" value="1"/>
</dbReference>
<accession>A0A6N7VP58</accession>
<evidence type="ECO:0000259" key="3">
    <source>
        <dbReference type="Pfam" id="PF00534"/>
    </source>
</evidence>
<dbReference type="Gene3D" id="3.40.50.2000">
    <property type="entry name" value="Glycogen Phosphorylase B"/>
    <property type="match status" value="2"/>
</dbReference>
<dbReference type="SUPFAM" id="SSF53756">
    <property type="entry name" value="UDP-Glycosyltransferase/glycogen phosphorylase"/>
    <property type="match status" value="1"/>
</dbReference>
<evidence type="ECO:0000256" key="2">
    <source>
        <dbReference type="ARBA" id="ARBA00022679"/>
    </source>
</evidence>
<dbReference type="PANTHER" id="PTHR45947:SF3">
    <property type="entry name" value="SULFOQUINOVOSYL TRANSFERASE SQD2"/>
    <property type="match status" value="1"/>
</dbReference>
<reference evidence="5 6" key="1">
    <citation type="submission" date="2019-08" db="EMBL/GenBank/DDBJ databases">
        <title>In-depth cultivation of the pig gut microbiome towards novel bacterial diversity and tailored functional studies.</title>
        <authorList>
            <person name="Wylensek D."/>
            <person name="Hitch T.C.A."/>
            <person name="Clavel T."/>
        </authorList>
    </citation>
    <scope>NUCLEOTIDE SEQUENCE [LARGE SCALE GENOMIC DNA]</scope>
    <source>
        <strain evidence="5 6">WB03_NA08</strain>
    </source>
</reference>
<dbReference type="InterPro" id="IPR050194">
    <property type="entry name" value="Glycosyltransferase_grp1"/>
</dbReference>
<sequence>MRVDLMTREYTPYVYGGAGVHVVELAKVLRKLVDLRVRAFDGPRNPGEAGGDPGVVGYSVPAEITGANPAVETLSVDLQMACGAQGADIVHSHTWYTNFAGLLAKQLYGIPLVISAHSLEPLRPWKAEQLGGGYEVSSFVERSAYEAADAIVAVSHGMREDILRCYPGVSPSNVYVIHNGIDLDEWKRPTGVEAERARVLAVDFGIDPDVPTVIFVGRITRQKGLPYFLRAAEMLPEGTQVVLCAGAPDTPEIEWEVEGLVARLQQVRGGVVHISQMLPHNDLVALLSIADVFVTPSVYEPLGIVNLEAMALELPVVGTKTGGIPDVVHDGVNGYLVPIEQLDDGTGTPVNPQQFERDMAQRITKLLEDPELARAMGRKGRIMAEEHFSWEAIGRQTVDLYQTLL</sequence>
<dbReference type="RefSeq" id="WP_154543041.1">
    <property type="nucleotide sequence ID" value="NZ_VULO01000002.1"/>
</dbReference>
<dbReference type="GO" id="GO:0009250">
    <property type="term" value="P:glucan biosynthetic process"/>
    <property type="evidence" value="ECO:0007669"/>
    <property type="project" value="InterPro"/>
</dbReference>
<dbReference type="PANTHER" id="PTHR45947">
    <property type="entry name" value="SULFOQUINOVOSYL TRANSFERASE SQD2"/>
    <property type="match status" value="1"/>
</dbReference>
<dbReference type="GO" id="GO:1901137">
    <property type="term" value="P:carbohydrate derivative biosynthetic process"/>
    <property type="evidence" value="ECO:0007669"/>
    <property type="project" value="UniProtKB-ARBA"/>
</dbReference>